<dbReference type="HOGENOM" id="CLU_497417_0_0_1"/>
<reference evidence="3" key="1">
    <citation type="journal article" date="2006" name="PLoS Biol.">
        <title>Macronuclear genome sequence of the ciliate Tetrahymena thermophila, a model eukaryote.</title>
        <authorList>
            <person name="Eisen J.A."/>
            <person name="Coyne R.S."/>
            <person name="Wu M."/>
            <person name="Wu D."/>
            <person name="Thiagarajan M."/>
            <person name="Wortman J.R."/>
            <person name="Badger J.H."/>
            <person name="Ren Q."/>
            <person name="Amedeo P."/>
            <person name="Jones K.M."/>
            <person name="Tallon L.J."/>
            <person name="Delcher A.L."/>
            <person name="Salzberg S.L."/>
            <person name="Silva J.C."/>
            <person name="Haas B.J."/>
            <person name="Majoros W.H."/>
            <person name="Farzad M."/>
            <person name="Carlton J.M."/>
            <person name="Smith R.K. Jr."/>
            <person name="Garg J."/>
            <person name="Pearlman R.E."/>
            <person name="Karrer K.M."/>
            <person name="Sun L."/>
            <person name="Manning G."/>
            <person name="Elde N.C."/>
            <person name="Turkewitz A.P."/>
            <person name="Asai D.J."/>
            <person name="Wilkes D.E."/>
            <person name="Wang Y."/>
            <person name="Cai H."/>
            <person name="Collins K."/>
            <person name="Stewart B.A."/>
            <person name="Lee S.R."/>
            <person name="Wilamowska K."/>
            <person name="Weinberg Z."/>
            <person name="Ruzzo W.L."/>
            <person name="Wloga D."/>
            <person name="Gaertig J."/>
            <person name="Frankel J."/>
            <person name="Tsao C.-C."/>
            <person name="Gorovsky M.A."/>
            <person name="Keeling P.J."/>
            <person name="Waller R.F."/>
            <person name="Patron N.J."/>
            <person name="Cherry J.M."/>
            <person name="Stover N.A."/>
            <person name="Krieger C.J."/>
            <person name="del Toro C."/>
            <person name="Ryder H.F."/>
            <person name="Williamson S.C."/>
            <person name="Barbeau R.A."/>
            <person name="Hamilton E.P."/>
            <person name="Orias E."/>
        </authorList>
    </citation>
    <scope>NUCLEOTIDE SEQUENCE [LARGE SCALE GENOMIC DNA]</scope>
    <source>
        <strain evidence="3">SB210</strain>
    </source>
</reference>
<dbReference type="InParanoid" id="I7M022"/>
<name>I7M022_TETTS</name>
<feature type="region of interest" description="Disordered" evidence="1">
    <location>
        <begin position="223"/>
        <end position="247"/>
    </location>
</feature>
<dbReference type="GeneID" id="7840968"/>
<evidence type="ECO:0000313" key="2">
    <source>
        <dbReference type="EMBL" id="EAR85341.1"/>
    </source>
</evidence>
<sequence length="548" mass="64260">MRKIQSRTNSPYKTHYLKNIQQTPTDFNNQNEQNEGLNSLYFPQQEVEVQSPYIRRRIIPLSANRESKIHKKKANDLSYDLKNVNQPLKFSSQADLSQSITDQIKECQRTPVIFTKLPQKQFVLKKIDMQKVYSNQKKSFDYSNIKASNQALISNDVKQSTKLIQLNEIKDQKQDAEIRQNCKVQQVFDNSQYTTDDQSDEIELTDCILQQIKIEENIESRSLTQPSQKIKPVTVPEGLDSDSDCGSEEEYNIWPDNPEILMRGIDFENFTDNLNNPLLPQVLYKVRSIFYSQIQQINSAVTKQTKNCKQNQNICKQFFDYIPCDKKIQQDFQTLKEFAVVQKKRKKCNQERVGSPKKFKNHFVVQLEREKFFQNIQIYQNFSQTPQFINFLQHAKSFRKTEQMKQRPLKYQRYPLTSLNHIETQQSISKRIKSSSSNQGTPRNHFSITRNKQANPSNFSQFMKIDNSVQSSFNNNFIRENATSSLRCSSNLKKRNLSSMNSSNNQPQLQKLNTQINNATPDYLYVKSRQVKHKLQSVLDEIIFQQKN</sequence>
<accession>I7M022</accession>
<evidence type="ECO:0000313" key="3">
    <source>
        <dbReference type="Proteomes" id="UP000009168"/>
    </source>
</evidence>
<dbReference type="KEGG" id="tet:TTHERM_00471140"/>
<keyword evidence="3" id="KW-1185">Reference proteome</keyword>
<dbReference type="Proteomes" id="UP000009168">
    <property type="component" value="Unassembled WGS sequence"/>
</dbReference>
<gene>
    <name evidence="2" type="ORF">TTHERM_00471140</name>
</gene>
<protein>
    <submittedName>
        <fullName evidence="2">Uncharacterized protein</fullName>
    </submittedName>
</protein>
<evidence type="ECO:0000256" key="1">
    <source>
        <dbReference type="SAM" id="MobiDB-lite"/>
    </source>
</evidence>
<proteinExistence type="predicted"/>
<dbReference type="RefSeq" id="XP_001033004.1">
    <property type="nucleotide sequence ID" value="XM_001033004.2"/>
</dbReference>
<feature type="compositionally biased region" description="Polar residues" evidence="1">
    <location>
        <begin position="438"/>
        <end position="453"/>
    </location>
</feature>
<organism evidence="2 3">
    <name type="scientific">Tetrahymena thermophila (strain SB210)</name>
    <dbReference type="NCBI Taxonomy" id="312017"/>
    <lineage>
        <taxon>Eukaryota</taxon>
        <taxon>Sar</taxon>
        <taxon>Alveolata</taxon>
        <taxon>Ciliophora</taxon>
        <taxon>Intramacronucleata</taxon>
        <taxon>Oligohymenophorea</taxon>
        <taxon>Hymenostomatida</taxon>
        <taxon>Tetrahymenina</taxon>
        <taxon>Tetrahymenidae</taxon>
        <taxon>Tetrahymena</taxon>
    </lineage>
</organism>
<dbReference type="EMBL" id="GG662622">
    <property type="protein sequence ID" value="EAR85341.1"/>
    <property type="molecule type" value="Genomic_DNA"/>
</dbReference>
<dbReference type="AlphaFoldDB" id="I7M022"/>
<feature type="region of interest" description="Disordered" evidence="1">
    <location>
        <begin position="427"/>
        <end position="453"/>
    </location>
</feature>